<dbReference type="GO" id="GO:0016787">
    <property type="term" value="F:hydrolase activity"/>
    <property type="evidence" value="ECO:0007669"/>
    <property type="project" value="UniProtKB-KW"/>
</dbReference>
<dbReference type="PANTHER" id="PTHR43693:SF1">
    <property type="entry name" value="PROTEIN PHOSPHATASE CHEZ"/>
    <property type="match status" value="1"/>
</dbReference>
<evidence type="ECO:0000313" key="4">
    <source>
        <dbReference type="EMBL" id="QAS50976.1"/>
    </source>
</evidence>
<protein>
    <submittedName>
        <fullName evidence="4">CheY-P-specific phosphatase CheC</fullName>
    </submittedName>
</protein>
<dbReference type="EMBL" id="CP026118">
    <property type="protein sequence ID" value="QAS50976.1"/>
    <property type="molecule type" value="Genomic_DNA"/>
</dbReference>
<dbReference type="AlphaFoldDB" id="A0A410M8E8"/>
<evidence type="ECO:0000313" key="5">
    <source>
        <dbReference type="Proteomes" id="UP000287756"/>
    </source>
</evidence>
<dbReference type="SUPFAM" id="SSF103039">
    <property type="entry name" value="CheC-like"/>
    <property type="match status" value="1"/>
</dbReference>
<dbReference type="InterPro" id="IPR050992">
    <property type="entry name" value="CheZ_family_phosphatases"/>
</dbReference>
<reference evidence="4 5" key="1">
    <citation type="submission" date="2018-01" db="EMBL/GenBank/DDBJ databases">
        <title>The whole genome sequencing and assembly of Halobacillus litoralis ERB031 strain.</title>
        <authorList>
            <person name="Lee S.-J."/>
            <person name="Park M.-K."/>
            <person name="Kim J.-Y."/>
            <person name="Lee Y.-J."/>
            <person name="Yi H."/>
            <person name="Bahn Y.-S."/>
            <person name="Kim J.F."/>
            <person name="Lee D.-W."/>
        </authorList>
    </citation>
    <scope>NUCLEOTIDE SEQUENCE [LARGE SCALE GENOMIC DNA]</scope>
    <source>
        <strain evidence="4 5">ERB 031</strain>
    </source>
</reference>
<dbReference type="CDD" id="cd17909">
    <property type="entry name" value="CheC_ClassI"/>
    <property type="match status" value="1"/>
</dbReference>
<evidence type="ECO:0000259" key="3">
    <source>
        <dbReference type="Pfam" id="PF04509"/>
    </source>
</evidence>
<feature type="domain" description="CheC-like protein" evidence="3">
    <location>
        <begin position="14"/>
        <end position="49"/>
    </location>
</feature>
<dbReference type="InterPro" id="IPR028976">
    <property type="entry name" value="CheC-like_sf"/>
</dbReference>
<organism evidence="4 5">
    <name type="scientific">Halobacillus litoralis</name>
    <dbReference type="NCBI Taxonomy" id="45668"/>
    <lineage>
        <taxon>Bacteria</taxon>
        <taxon>Bacillati</taxon>
        <taxon>Bacillota</taxon>
        <taxon>Bacilli</taxon>
        <taxon>Bacillales</taxon>
        <taxon>Bacillaceae</taxon>
        <taxon>Halobacillus</taxon>
    </lineage>
</organism>
<keyword evidence="2" id="KW-0378">Hydrolase</keyword>
<dbReference type="KEGG" id="hli:HLI_01565"/>
<sequence length="216" mass="23395">MFNTKRFDGRLTSFHLDVLKEVGNVGAGHAATSLSKLLGRKVDMHVPDVQVVDFDEVMELAGGAEREMVSIFLRIEGDAPGSMFFILPPQQANRFVALLTGVTNFGENHEEDAELASSALQELGNILSGSYLTALSDFTDLYLYPSVPSLSRDMVGAILSTGLIEASQVSDHAIVIETSLSDGDTQTDVMEGHFFLFPDPDSYGEIFHSLGVPGHE</sequence>
<evidence type="ECO:0000256" key="1">
    <source>
        <dbReference type="ARBA" id="ARBA00022500"/>
    </source>
</evidence>
<gene>
    <name evidence="4" type="ORF">HLI_01565</name>
</gene>
<dbReference type="OrthoDB" id="9812187at2"/>
<feature type="domain" description="CheC-like protein" evidence="3">
    <location>
        <begin position="116"/>
        <end position="151"/>
    </location>
</feature>
<dbReference type="Pfam" id="PF04509">
    <property type="entry name" value="CheC"/>
    <property type="match status" value="2"/>
</dbReference>
<dbReference type="GO" id="GO:0006935">
    <property type="term" value="P:chemotaxis"/>
    <property type="evidence" value="ECO:0007669"/>
    <property type="project" value="UniProtKB-KW"/>
</dbReference>
<dbReference type="InterPro" id="IPR007597">
    <property type="entry name" value="CheC"/>
</dbReference>
<evidence type="ECO:0000256" key="2">
    <source>
        <dbReference type="ARBA" id="ARBA00022801"/>
    </source>
</evidence>
<accession>A0A410M8E8</accession>
<dbReference type="Proteomes" id="UP000287756">
    <property type="component" value="Chromosome"/>
</dbReference>
<keyword evidence="1" id="KW-0145">Chemotaxis</keyword>
<name>A0A410M8E8_9BACI</name>
<dbReference type="PANTHER" id="PTHR43693">
    <property type="entry name" value="PROTEIN PHOSPHATASE CHEZ"/>
    <property type="match status" value="1"/>
</dbReference>
<dbReference type="Gene3D" id="3.40.1550.10">
    <property type="entry name" value="CheC-like"/>
    <property type="match status" value="1"/>
</dbReference>
<proteinExistence type="predicted"/>
<dbReference type="RefSeq" id="WP_128522740.1">
    <property type="nucleotide sequence ID" value="NZ_CANLVY010000004.1"/>
</dbReference>